<dbReference type="InterPro" id="IPR025949">
    <property type="entry name" value="PapC-like_C"/>
</dbReference>
<feature type="domain" description="PapC-like C-terminal" evidence="11">
    <location>
        <begin position="761"/>
        <end position="822"/>
    </location>
</feature>
<dbReference type="InterPro" id="IPR042186">
    <property type="entry name" value="FimD_plug_dom"/>
</dbReference>
<dbReference type="InterPro" id="IPR025885">
    <property type="entry name" value="PapC_N"/>
</dbReference>
<organism evidence="13 14">
    <name type="scientific">Pantoea brenneri</name>
    <dbReference type="NCBI Taxonomy" id="472694"/>
    <lineage>
        <taxon>Bacteria</taxon>
        <taxon>Pseudomonadati</taxon>
        <taxon>Pseudomonadota</taxon>
        <taxon>Gammaproteobacteria</taxon>
        <taxon>Enterobacterales</taxon>
        <taxon>Erwiniaceae</taxon>
        <taxon>Pantoea</taxon>
    </lineage>
</organism>
<dbReference type="Proteomes" id="UP001468095">
    <property type="component" value="Unassembled WGS sequence"/>
</dbReference>
<keyword evidence="9" id="KW-1029">Fimbrium biogenesis</keyword>
<evidence type="ECO:0000256" key="10">
    <source>
        <dbReference type="SAM" id="SignalP"/>
    </source>
</evidence>
<evidence type="ECO:0000259" key="11">
    <source>
        <dbReference type="Pfam" id="PF13953"/>
    </source>
</evidence>
<keyword evidence="14" id="KW-1185">Reference proteome</keyword>
<evidence type="ECO:0000256" key="9">
    <source>
        <dbReference type="RuleBase" id="RU003884"/>
    </source>
</evidence>
<evidence type="ECO:0000313" key="13">
    <source>
        <dbReference type="EMBL" id="MEL7698056.1"/>
    </source>
</evidence>
<dbReference type="InterPro" id="IPR043142">
    <property type="entry name" value="PapC-like_C_sf"/>
</dbReference>
<comment type="caution">
    <text evidence="13">The sequence shown here is derived from an EMBL/GenBank/DDBJ whole genome shotgun (WGS) entry which is preliminary data.</text>
</comment>
<dbReference type="Pfam" id="PF13953">
    <property type="entry name" value="PapC_C"/>
    <property type="match status" value="1"/>
</dbReference>
<keyword evidence="7 9" id="KW-0472">Membrane</keyword>
<dbReference type="Pfam" id="PF13954">
    <property type="entry name" value="PapC_N"/>
    <property type="match status" value="1"/>
</dbReference>
<dbReference type="Gene3D" id="3.10.20.410">
    <property type="match status" value="1"/>
</dbReference>
<dbReference type="Pfam" id="PF00577">
    <property type="entry name" value="Usher"/>
    <property type="match status" value="1"/>
</dbReference>
<evidence type="ECO:0000313" key="14">
    <source>
        <dbReference type="Proteomes" id="UP001468095"/>
    </source>
</evidence>
<dbReference type="Gene3D" id="2.60.40.3110">
    <property type="match status" value="1"/>
</dbReference>
<comment type="subcellular location">
    <subcellularLocation>
        <location evidence="1 9">Cell outer membrane</location>
        <topology evidence="1 9">Multi-pass membrane protein</topology>
    </subcellularLocation>
</comment>
<feature type="domain" description="PapC N-terminal" evidence="12">
    <location>
        <begin position="40"/>
        <end position="184"/>
    </location>
</feature>
<dbReference type="InterPro" id="IPR018030">
    <property type="entry name" value="Fimbrial_membr_usher_CS"/>
</dbReference>
<dbReference type="InterPro" id="IPR000015">
    <property type="entry name" value="Fimb_usher"/>
</dbReference>
<keyword evidence="6 10" id="KW-0732">Signal</keyword>
<protein>
    <submittedName>
        <fullName evidence="13">Fimbria/pilus outer membrane usher protein</fullName>
    </submittedName>
</protein>
<evidence type="ECO:0000256" key="5">
    <source>
        <dbReference type="ARBA" id="ARBA00022692"/>
    </source>
</evidence>
<name>A0ABU9MPS4_9GAMM</name>
<dbReference type="Gene3D" id="2.60.40.2070">
    <property type="match status" value="1"/>
</dbReference>
<evidence type="ECO:0000256" key="4">
    <source>
        <dbReference type="ARBA" id="ARBA00022452"/>
    </source>
</evidence>
<evidence type="ECO:0000256" key="3">
    <source>
        <dbReference type="ARBA" id="ARBA00022448"/>
    </source>
</evidence>
<evidence type="ECO:0000256" key="7">
    <source>
        <dbReference type="ARBA" id="ARBA00023136"/>
    </source>
</evidence>
<comment type="similarity">
    <text evidence="2 9">Belongs to the fimbrial export usher family.</text>
</comment>
<evidence type="ECO:0000256" key="6">
    <source>
        <dbReference type="ARBA" id="ARBA00022729"/>
    </source>
</evidence>
<dbReference type="PANTHER" id="PTHR30451:SF20">
    <property type="entry name" value="FIMBRIAE USHER"/>
    <property type="match status" value="1"/>
</dbReference>
<reference evidence="13 14" key="1">
    <citation type="submission" date="2024-04" db="EMBL/GenBank/DDBJ databases">
        <authorList>
            <person name="Suleimanova A.D."/>
            <person name="Pudova D.S."/>
            <person name="Shagimardanova E.I."/>
            <person name="Sharipova M.R."/>
        </authorList>
    </citation>
    <scope>NUCLEOTIDE SEQUENCE [LARGE SCALE GENOMIC DNA]</scope>
    <source>
        <strain evidence="13 14">3.1</strain>
    </source>
</reference>
<keyword evidence="4" id="KW-1134">Transmembrane beta strand</keyword>
<sequence length="864" mass="94621">MMARTVSVKPPVGRHFCRSFLALCLTAVTTSALADNNFDFDESFVKNLPGVKIDVSRYANGNPIDPGIYTLDIFLNGRQVSRDNVRVVREGNAARVCLSYQLVKNLSLRESIFNSKQAEALRSGKDCLSLEDVIEDSNAAINSADMQIDISIPQIYLVRSARGYVAPEFWDNGETALTLNYNTNYYRSVYSGGREYDSFYGRALAGFNVGGWMFRHDGALSWQRQQGSENHHYDDINTYVQRDIPRLKSRLLLGEGNTSGDIFDTLSFRGVQISTVDQMWPDSQRGYAPEIRGVARTNAQVTVSQNGSKIYETTVSPGAFSITDLYPTGYGGDLEVTVKEADGSESRFSVPYAAMARLKRPGMTYYSLTGGVSRRDNMAYTPSVYQGTLQHGFSNILTGHTGFLASDNYASLLIGGALGLPIGALSMDITTAQTKYADEKKQGVSYRATYSKKVSETNTNFTLAAYRFSSSGYYSFDNALQINSYYKKRRKNGTANYLSRPKQRFSMTASQNFEDSFGSLYLTGFIQNYWNDTGTNTQFQLGYNNIIGRVAYTISANRLLYSTGGQDTQLSLDFSVPLGSDNRHYLTGSATQTKDGVNAQTAINGVLGDQNQINYNAGVARDVENNQSASVGGQYRSPYSTLTASYTKGENYYSASGGASGTVIALPDSLTFSAYQSSTYAVVSADDAEGARVLGYPNIVLNSRGRAIVPNLNPYRINELAIDPKGIPLDVELESTQQRVIPVEGAVVRLDYKTSKGKPLLIRANQLNGNALPFGASVNDENGNLVTTVSQGGQIYVRLNKDVSRLHVSWGKAPMDNCLVNLESGAVQTSDNKSLARLTTICSSDQNQPVRYVSNSVNENDSQG</sequence>
<dbReference type="EMBL" id="JBCGBG010000008">
    <property type="protein sequence ID" value="MEL7698056.1"/>
    <property type="molecule type" value="Genomic_DNA"/>
</dbReference>
<evidence type="ECO:0000256" key="8">
    <source>
        <dbReference type="ARBA" id="ARBA00023237"/>
    </source>
</evidence>
<dbReference type="PANTHER" id="PTHR30451">
    <property type="entry name" value="OUTER MEMBRANE USHER PROTEIN"/>
    <property type="match status" value="1"/>
</dbReference>
<dbReference type="Gene3D" id="2.60.40.2610">
    <property type="entry name" value="Outer membrane usher protein FimD, plug domain"/>
    <property type="match status" value="1"/>
</dbReference>
<evidence type="ECO:0000256" key="1">
    <source>
        <dbReference type="ARBA" id="ARBA00004571"/>
    </source>
</evidence>
<accession>A0ABU9MPS4</accession>
<keyword evidence="5 9" id="KW-0812">Transmembrane</keyword>
<keyword evidence="3 9" id="KW-0813">Transport</keyword>
<dbReference type="InterPro" id="IPR037224">
    <property type="entry name" value="PapC_N_sf"/>
</dbReference>
<gene>
    <name evidence="13" type="ORF">AABB92_20660</name>
</gene>
<evidence type="ECO:0000259" key="12">
    <source>
        <dbReference type="Pfam" id="PF13954"/>
    </source>
</evidence>
<dbReference type="PROSITE" id="PS01151">
    <property type="entry name" value="FIMBRIAL_USHER"/>
    <property type="match status" value="1"/>
</dbReference>
<proteinExistence type="inferred from homology"/>
<dbReference type="RefSeq" id="WP_082097625.1">
    <property type="nucleotide sequence ID" value="NZ_JBCGBG010000008.1"/>
</dbReference>
<feature type="chain" id="PRO_5045413425" evidence="10">
    <location>
        <begin position="35"/>
        <end position="864"/>
    </location>
</feature>
<evidence type="ECO:0000256" key="2">
    <source>
        <dbReference type="ARBA" id="ARBA00008064"/>
    </source>
</evidence>
<feature type="signal peptide" evidence="10">
    <location>
        <begin position="1"/>
        <end position="34"/>
    </location>
</feature>
<dbReference type="SUPFAM" id="SSF141729">
    <property type="entry name" value="FimD N-terminal domain-like"/>
    <property type="match status" value="1"/>
</dbReference>
<keyword evidence="8 9" id="KW-0998">Cell outer membrane</keyword>